<dbReference type="EMBL" id="NWVD01000007">
    <property type="protein sequence ID" value="PCG08144.1"/>
    <property type="molecule type" value="Genomic_DNA"/>
</dbReference>
<dbReference type="RefSeq" id="WP_096613227.1">
    <property type="nucleotide sequence ID" value="NZ_NWVD01000007.1"/>
</dbReference>
<protein>
    <submittedName>
        <fullName evidence="1">Uncharacterized protein</fullName>
    </submittedName>
</protein>
<evidence type="ECO:0000313" key="1">
    <source>
        <dbReference type="EMBL" id="PCG08144.1"/>
    </source>
</evidence>
<reference evidence="1 2" key="1">
    <citation type="submission" date="2017-09" db="EMBL/GenBank/DDBJ databases">
        <title>Sphingomonas ginsenosidimutans KACC 14949, whole genome shotgun sequence.</title>
        <authorList>
            <person name="Feng G."/>
            <person name="Zhu H."/>
        </authorList>
    </citation>
    <scope>NUCLEOTIDE SEQUENCE [LARGE SCALE GENOMIC DNA]</scope>
    <source>
        <strain evidence="1 2">KACC 14949</strain>
    </source>
</reference>
<evidence type="ECO:0000313" key="2">
    <source>
        <dbReference type="Proteomes" id="UP000218784"/>
    </source>
</evidence>
<comment type="caution">
    <text evidence="1">The sequence shown here is derived from an EMBL/GenBank/DDBJ whole genome shotgun (WGS) entry which is preliminary data.</text>
</comment>
<keyword evidence="2" id="KW-1185">Reference proteome</keyword>
<dbReference type="AlphaFoldDB" id="A0A2A4HUU3"/>
<name>A0A2A4HUU3_9SPHN</name>
<sequence length="279" mass="29761">MTGAFGGNPAIKAALLTRLENHIANGTLRFGGTVWDGSGGSALGVSTEGGDSADYASRFGYPLPMAGLLDPLTAYAGSDSGGDAALRWVECVEVGADLSRVPQRIVDHFLTDMGVERLAASSYADVRALHRAEASGVVMHRSEWTAIRRRIEAAVETTLPHSHERAALNACATACWPLQTSSSILSTLIAAWLQGVNREADPAFGELKTKRAMATLDEIYQQTQPMREKGEAVDIPALFRMRDPILAAGFEASLERANARYLDRAQSVPGIVLAHLATA</sequence>
<proteinExistence type="predicted"/>
<dbReference type="Proteomes" id="UP000218784">
    <property type="component" value="Unassembled WGS sequence"/>
</dbReference>
<gene>
    <name evidence="1" type="ORF">COA17_13795</name>
</gene>
<organism evidence="1 2">
    <name type="scientific">Sphingomonas ginsenosidimutans</name>
    <dbReference type="NCBI Taxonomy" id="862134"/>
    <lineage>
        <taxon>Bacteria</taxon>
        <taxon>Pseudomonadati</taxon>
        <taxon>Pseudomonadota</taxon>
        <taxon>Alphaproteobacteria</taxon>
        <taxon>Sphingomonadales</taxon>
        <taxon>Sphingomonadaceae</taxon>
        <taxon>Sphingomonas</taxon>
    </lineage>
</organism>
<accession>A0A2A4HUU3</accession>